<evidence type="ECO:0000313" key="6">
    <source>
        <dbReference type="Proteomes" id="UP000603453"/>
    </source>
</evidence>
<gene>
    <name evidence="5" type="ORF">INT47_012650</name>
</gene>
<keyword evidence="4" id="KW-1133">Transmembrane helix</keyword>
<accession>A0A8H7UZL5</accession>
<evidence type="ECO:0000256" key="3">
    <source>
        <dbReference type="SAM" id="MobiDB-lite"/>
    </source>
</evidence>
<dbReference type="AlphaFoldDB" id="A0A8H7UZL5"/>
<proteinExistence type="predicted"/>
<name>A0A8H7UZL5_9FUNG</name>
<protein>
    <recommendedName>
        <fullName evidence="7">Kelch repeat protein</fullName>
    </recommendedName>
</protein>
<dbReference type="PANTHER" id="PTHR46093">
    <property type="entry name" value="ACYL-COA-BINDING DOMAIN-CONTAINING PROTEIN 5"/>
    <property type="match status" value="1"/>
</dbReference>
<dbReference type="InterPro" id="IPR015915">
    <property type="entry name" value="Kelch-typ_b-propeller"/>
</dbReference>
<evidence type="ECO:0000256" key="2">
    <source>
        <dbReference type="ARBA" id="ARBA00022737"/>
    </source>
</evidence>
<keyword evidence="4" id="KW-0472">Membrane</keyword>
<reference evidence="5" key="1">
    <citation type="submission" date="2020-12" db="EMBL/GenBank/DDBJ databases">
        <title>Metabolic potential, ecology and presence of endohyphal bacteria is reflected in genomic diversity of Mucoromycotina.</title>
        <authorList>
            <person name="Muszewska A."/>
            <person name="Okrasinska A."/>
            <person name="Steczkiewicz K."/>
            <person name="Drgas O."/>
            <person name="Orlowska M."/>
            <person name="Perlinska-Lenart U."/>
            <person name="Aleksandrzak-Piekarczyk T."/>
            <person name="Szatraj K."/>
            <person name="Zielenkiewicz U."/>
            <person name="Pilsyk S."/>
            <person name="Malc E."/>
            <person name="Mieczkowski P."/>
            <person name="Kruszewska J.S."/>
            <person name="Biernat P."/>
            <person name="Pawlowska J."/>
        </authorList>
    </citation>
    <scope>NUCLEOTIDE SEQUENCE</scope>
    <source>
        <strain evidence="5">WA0000017839</strain>
    </source>
</reference>
<keyword evidence="2" id="KW-0677">Repeat</keyword>
<feature type="transmembrane region" description="Helical" evidence="4">
    <location>
        <begin position="398"/>
        <end position="419"/>
    </location>
</feature>
<evidence type="ECO:0000256" key="4">
    <source>
        <dbReference type="SAM" id="Phobius"/>
    </source>
</evidence>
<evidence type="ECO:0008006" key="7">
    <source>
        <dbReference type="Google" id="ProtNLM"/>
    </source>
</evidence>
<keyword evidence="1" id="KW-0880">Kelch repeat</keyword>
<feature type="region of interest" description="Disordered" evidence="3">
    <location>
        <begin position="494"/>
        <end position="521"/>
    </location>
</feature>
<evidence type="ECO:0000256" key="1">
    <source>
        <dbReference type="ARBA" id="ARBA00022441"/>
    </source>
</evidence>
<sequence length="521" mass="57882">MYTSCGYLATKIYCFGGRLQSNVYPDTNMVMLDILNYSGSTAEEFKNRWVTVTTNPNGLEISQRGGIATVPLPDGKTMLLLGGWSGGNTKLPSQMLAFNGETRSWQKYPDYTEDPYGVRQIYYSAASYVPEYGIALYGGFETNYDKNYVLPGVNVTAYQDDSQNIRSFGFTSLTFLNIMTSSNPWSVYPTQTNKPNILSKEQTSIFDPRSNRIFYYGGFYISPPSIEADYFNFNNSLTFNLTDGVWGTQILQGSIPTKRMGHSTTLIGPTQRDVLLYGGQRYTDVTPSLDYCYTLNLDTYQWTSQLIEAKSSPILIRSTHSAVSVNKETVFILFGMDSNKNTILSLLMLNVSNPSKVTWLEKYTDANAAVVVSPDSNTTLVDEVQPVKVAKLSTGATAGIAVGATAGVIGIGIMLFCLIKKRKTERKRHEIEKTEGQQVKEQLPEDVIEVDWDEIDKNYAELPQFLDGATTVVDSVSRNRNTVLTRESVELQRPHSIGNGNQLRGSGARLSQKPDVFAEPS</sequence>
<dbReference type="OrthoDB" id="10251809at2759"/>
<dbReference type="PANTHER" id="PTHR46093:SF18">
    <property type="entry name" value="FIBRONECTIN TYPE-III DOMAIN-CONTAINING PROTEIN"/>
    <property type="match status" value="1"/>
</dbReference>
<evidence type="ECO:0000313" key="5">
    <source>
        <dbReference type="EMBL" id="KAG2204591.1"/>
    </source>
</evidence>
<dbReference type="SUPFAM" id="SSF117281">
    <property type="entry name" value="Kelch motif"/>
    <property type="match status" value="1"/>
</dbReference>
<dbReference type="EMBL" id="JAEPRD010000043">
    <property type="protein sequence ID" value="KAG2204591.1"/>
    <property type="molecule type" value="Genomic_DNA"/>
</dbReference>
<dbReference type="Pfam" id="PF24681">
    <property type="entry name" value="Kelch_KLHDC2_KLHL20_DRC7"/>
    <property type="match status" value="1"/>
</dbReference>
<dbReference type="Proteomes" id="UP000603453">
    <property type="component" value="Unassembled WGS sequence"/>
</dbReference>
<comment type="caution">
    <text evidence="5">The sequence shown here is derived from an EMBL/GenBank/DDBJ whole genome shotgun (WGS) entry which is preliminary data.</text>
</comment>
<keyword evidence="4" id="KW-0812">Transmembrane</keyword>
<organism evidence="5 6">
    <name type="scientific">Mucor saturninus</name>
    <dbReference type="NCBI Taxonomy" id="64648"/>
    <lineage>
        <taxon>Eukaryota</taxon>
        <taxon>Fungi</taxon>
        <taxon>Fungi incertae sedis</taxon>
        <taxon>Mucoromycota</taxon>
        <taxon>Mucoromycotina</taxon>
        <taxon>Mucoromycetes</taxon>
        <taxon>Mucorales</taxon>
        <taxon>Mucorineae</taxon>
        <taxon>Mucoraceae</taxon>
        <taxon>Mucor</taxon>
    </lineage>
</organism>
<keyword evidence="6" id="KW-1185">Reference proteome</keyword>
<dbReference type="Gene3D" id="2.120.10.80">
    <property type="entry name" value="Kelch-type beta propeller"/>
    <property type="match status" value="2"/>
</dbReference>